<dbReference type="Proteomes" id="UP000638986">
    <property type="component" value="Unassembled WGS sequence"/>
</dbReference>
<reference evidence="2 3" key="1">
    <citation type="submission" date="2020-11" db="EMBL/GenBank/DDBJ databases">
        <title>Enhanced detection system for hospital associated transmission using whole genome sequencing surveillance.</title>
        <authorList>
            <person name="Harrison L.H."/>
            <person name="Van Tyne D."/>
            <person name="Marsh J.W."/>
            <person name="Griffith M.P."/>
            <person name="Snyder D.J."/>
            <person name="Cooper V.S."/>
            <person name="Mustapha M."/>
        </authorList>
    </citation>
    <scope>NUCLEOTIDE SEQUENCE [LARGE SCALE GENOMIC DNA]</scope>
    <source>
        <strain evidence="2 3">PSB00013</strain>
    </source>
</reference>
<dbReference type="Pfam" id="PF19419">
    <property type="entry name" value="DUF5983"/>
    <property type="match status" value="1"/>
</dbReference>
<evidence type="ECO:0000313" key="2">
    <source>
        <dbReference type="EMBL" id="MBH3441487.1"/>
    </source>
</evidence>
<comment type="caution">
    <text evidence="2">The sequence shown here is derived from an EMBL/GenBank/DDBJ whole genome shotgun (WGS) entry which is preliminary data.</text>
</comment>
<evidence type="ECO:0000313" key="3">
    <source>
        <dbReference type="Proteomes" id="UP000638986"/>
    </source>
</evidence>
<dbReference type="InterPro" id="IPR046025">
    <property type="entry name" value="DUF5983"/>
</dbReference>
<protein>
    <recommendedName>
        <fullName evidence="1">DUF5983 domain-containing protein</fullName>
    </recommendedName>
</protein>
<dbReference type="EMBL" id="JADTXM010000021">
    <property type="protein sequence ID" value="MBH3441487.1"/>
    <property type="molecule type" value="Genomic_DNA"/>
</dbReference>
<organism evidence="2 3">
    <name type="scientific">Pseudomonas luteola</name>
    <dbReference type="NCBI Taxonomy" id="47886"/>
    <lineage>
        <taxon>Bacteria</taxon>
        <taxon>Pseudomonadati</taxon>
        <taxon>Pseudomonadota</taxon>
        <taxon>Gammaproteobacteria</taxon>
        <taxon>Pseudomonadales</taxon>
        <taxon>Pseudomonadaceae</taxon>
        <taxon>Pseudomonas</taxon>
    </lineage>
</organism>
<gene>
    <name evidence="2" type="ORF">I5Q09_22660</name>
</gene>
<evidence type="ECO:0000259" key="1">
    <source>
        <dbReference type="Pfam" id="PF19419"/>
    </source>
</evidence>
<sequence>MSTTKRPYEMLSVPLIALHHLTEDVANRLETEGDDNPWCRCAVYKYGLILDVSEMDLDEDIPQCLLDLRRWSQDQQMSFWVMLEASGLPQPDLPLYEWI</sequence>
<proteinExistence type="predicted"/>
<dbReference type="RefSeq" id="WP_019364385.1">
    <property type="nucleotide sequence ID" value="NZ_JAAMQY010000011.1"/>
</dbReference>
<accession>A0ABS0N0H2</accession>
<name>A0ABS0N0H2_PSELU</name>
<feature type="domain" description="DUF5983" evidence="1">
    <location>
        <begin position="17"/>
        <end position="98"/>
    </location>
</feature>